<comment type="caution">
    <text evidence="2">The sequence shown here is derived from an EMBL/GenBank/DDBJ whole genome shotgun (WGS) entry which is preliminary data.</text>
</comment>
<feature type="region of interest" description="Disordered" evidence="1">
    <location>
        <begin position="74"/>
        <end position="114"/>
    </location>
</feature>
<dbReference type="RefSeq" id="WP_135954832.1">
    <property type="nucleotide sequence ID" value="NZ_JABCKY010000002.1"/>
</dbReference>
<organism evidence="2 3">
    <name type="scientific">Marinobacter orientalis</name>
    <dbReference type="NCBI Taxonomy" id="1928859"/>
    <lineage>
        <taxon>Bacteria</taxon>
        <taxon>Pseudomonadati</taxon>
        <taxon>Pseudomonadota</taxon>
        <taxon>Gammaproteobacteria</taxon>
        <taxon>Pseudomonadales</taxon>
        <taxon>Marinobacteraceae</taxon>
        <taxon>Marinobacter</taxon>
    </lineage>
</organism>
<dbReference type="OrthoDB" id="5906096at2"/>
<keyword evidence="3" id="KW-1185">Reference proteome</keyword>
<dbReference type="Proteomes" id="UP000567186">
    <property type="component" value="Unassembled WGS sequence"/>
</dbReference>
<protein>
    <submittedName>
        <fullName evidence="2">Uncharacterized protein</fullName>
    </submittedName>
</protein>
<accession>A0A7Y0RCE4</accession>
<proteinExistence type="predicted"/>
<gene>
    <name evidence="2" type="ORF">HIU99_08555</name>
</gene>
<dbReference type="EMBL" id="JABCKY010000002">
    <property type="protein sequence ID" value="NMT63650.1"/>
    <property type="molecule type" value="Genomic_DNA"/>
</dbReference>
<evidence type="ECO:0000313" key="3">
    <source>
        <dbReference type="Proteomes" id="UP000567186"/>
    </source>
</evidence>
<sequence>MKPSYTSKETLDRAQLSAARFFDEPYGSFISRVHPNLATKLSKDRAARLTEVSQRREEAYRLVKAAKSPTDRFPGLTGLYFNRPGDRKFPKQNPATTTPSGKPEADHTAADLTGPGTWAVVEKRDWCQEHRIRLETRPGAGVQTPDSSGDRWTDMLTERGARKISESCYYMACQRGGFTTFATLTLNDQARERMTRQGMVPKFRLDAAGHPLPPEAARAKPGSFSLKYHPSKEETPAYNVAEVNKDWKPVTIQDPDFGPLRYNPLKEGYVWSLQKEVSRFFEAANKVYQRGWQYKRLANRPTERGGIACDLETRQEYQPLTMKTIKVAGSRALYCAEAEAEREEKGEPYTPIRYYKKRPPCPRRAYRVLSEQHAGKLPYTPLKWWREPLAYLWVAENPNRKDDNGEPLPICDEDGVYNERATNPHIHIMMAWRVERKHFRHWAARLEKLWGHGTNHLEKIKDPQKAGSYVAKAAGYLCKAQGKSDQGEIRGNRYGIAARARAPGWIECERHQVGMMGWLLAEAHELWSEKHGDKIQRREQLKSQLAAANDPTYRQKIGRILDATRKEIEPLPRMSKYAALFKSEKQKDQFIDWARRKGWTKKPQCSLWLTEWRKAQWERRQHRIITRIDAGTMERLEPNRNDVVDWIEMADSGAVACSDDQHSPVAIETTDYFEGRPIFEQESYLALY</sequence>
<name>A0A7Y0RCE4_9GAMM</name>
<reference evidence="2 3" key="1">
    <citation type="submission" date="2020-04" db="EMBL/GenBank/DDBJ databases">
        <title>Marinobacter oceani sp. nov., isolated from marine solar saltern.</title>
        <authorList>
            <person name="Chen X.-Y."/>
        </authorList>
    </citation>
    <scope>NUCLEOTIDE SEQUENCE [LARGE SCALE GENOMIC DNA]</scope>
    <source>
        <strain evidence="2 3">W62</strain>
    </source>
</reference>
<evidence type="ECO:0000313" key="2">
    <source>
        <dbReference type="EMBL" id="NMT63650.1"/>
    </source>
</evidence>
<evidence type="ECO:0000256" key="1">
    <source>
        <dbReference type="SAM" id="MobiDB-lite"/>
    </source>
</evidence>
<dbReference type="AlphaFoldDB" id="A0A7Y0RCE4"/>